<dbReference type="InterPro" id="IPR029069">
    <property type="entry name" value="HotDog_dom_sf"/>
</dbReference>
<feature type="domain" description="Acyl-CoA thioesterase-like N-terminal HotDog" evidence="1">
    <location>
        <begin position="24"/>
        <end position="112"/>
    </location>
</feature>
<accession>A0AAI8VX34</accession>
<dbReference type="Pfam" id="PF13622">
    <property type="entry name" value="4HBT_3"/>
    <property type="match status" value="1"/>
</dbReference>
<dbReference type="InterPro" id="IPR052389">
    <property type="entry name" value="Sec_Metab_Biosynth-Assoc"/>
</dbReference>
<proteinExistence type="predicted"/>
<name>A0AAI8VX34_9PEZI</name>
<sequence length="304" mass="33972">MAPTFAEATAVKPQGSHTYTADFHTEWCIGSVPHGGVVTSVLLRVAATHFNNTLAKLNQPHTIALHSEFLRRTQEGPATIQVRDVKLGRMASTIHVTLTQDGREEVAAYITNSNLEKESGVSYATGWSLEPPPPPVDLPRLSAEGSDANWVEFTDLPYPKLRKATNRVHMHLPRNGQVRPNLIDEWMRLESGQKFTNESIGFVADMWPQMIEGLEGRQKVTGTQPWMWFPTLLLNLDIKKALPPGGAEWLFVRVQSKQIRNGRYDYEVVVRDEAGELVALSHHIALVVDGRRNTAKRITGQSKI</sequence>
<dbReference type="InterPro" id="IPR049449">
    <property type="entry name" value="TesB_ACOT8-like_N"/>
</dbReference>
<evidence type="ECO:0000313" key="3">
    <source>
        <dbReference type="EMBL" id="CAJ2512653.1"/>
    </source>
</evidence>
<dbReference type="Pfam" id="PF20789">
    <property type="entry name" value="4HBT_3C"/>
    <property type="match status" value="1"/>
</dbReference>
<keyword evidence="4" id="KW-1185">Reference proteome</keyword>
<comment type="caution">
    <text evidence="3">The sequence shown here is derived from an EMBL/GenBank/DDBJ whole genome shotgun (WGS) entry which is preliminary data.</text>
</comment>
<dbReference type="SUPFAM" id="SSF54637">
    <property type="entry name" value="Thioesterase/thiol ester dehydrase-isomerase"/>
    <property type="match status" value="2"/>
</dbReference>
<dbReference type="Proteomes" id="UP001295740">
    <property type="component" value="Unassembled WGS sequence"/>
</dbReference>
<dbReference type="Gene3D" id="2.40.160.210">
    <property type="entry name" value="Acyl-CoA thioesterase, double hotdog domain"/>
    <property type="match status" value="1"/>
</dbReference>
<dbReference type="InterPro" id="IPR049450">
    <property type="entry name" value="ACOT8-like_C"/>
</dbReference>
<gene>
    <name evidence="3" type="ORF">KHLLAP_LOCUS13121</name>
</gene>
<evidence type="ECO:0000313" key="4">
    <source>
        <dbReference type="Proteomes" id="UP001295740"/>
    </source>
</evidence>
<evidence type="ECO:0000259" key="2">
    <source>
        <dbReference type="Pfam" id="PF20789"/>
    </source>
</evidence>
<evidence type="ECO:0000259" key="1">
    <source>
        <dbReference type="Pfam" id="PF13622"/>
    </source>
</evidence>
<dbReference type="InterPro" id="IPR042171">
    <property type="entry name" value="Acyl-CoA_hotdog"/>
</dbReference>
<dbReference type="PANTHER" id="PTHR38110:SF1">
    <property type="entry name" value="THIOESTERASE DOMAIN-CONTAINING PROTEIN"/>
    <property type="match status" value="1"/>
</dbReference>
<dbReference type="EMBL" id="CAUWAG010000020">
    <property type="protein sequence ID" value="CAJ2512653.1"/>
    <property type="molecule type" value="Genomic_DNA"/>
</dbReference>
<protein>
    <submittedName>
        <fullName evidence="3">Uu.00g007720.m01.CDS01</fullName>
    </submittedName>
</protein>
<dbReference type="PANTHER" id="PTHR38110">
    <property type="entry name" value="CHROMOSOME 23, WHOLE GENOME SHOTGUN SEQUENCE"/>
    <property type="match status" value="1"/>
</dbReference>
<dbReference type="AlphaFoldDB" id="A0AAI8VX34"/>
<organism evidence="3 4">
    <name type="scientific">Anthostomella pinea</name>
    <dbReference type="NCBI Taxonomy" id="933095"/>
    <lineage>
        <taxon>Eukaryota</taxon>
        <taxon>Fungi</taxon>
        <taxon>Dikarya</taxon>
        <taxon>Ascomycota</taxon>
        <taxon>Pezizomycotina</taxon>
        <taxon>Sordariomycetes</taxon>
        <taxon>Xylariomycetidae</taxon>
        <taxon>Xylariales</taxon>
        <taxon>Xylariaceae</taxon>
        <taxon>Anthostomella</taxon>
    </lineage>
</organism>
<reference evidence="3" key="1">
    <citation type="submission" date="2023-10" db="EMBL/GenBank/DDBJ databases">
        <authorList>
            <person name="Hackl T."/>
        </authorList>
    </citation>
    <scope>NUCLEOTIDE SEQUENCE</scope>
</reference>
<feature type="domain" description="Acyl-CoA thioesterase-like C-terminal" evidence="2">
    <location>
        <begin position="159"/>
        <end position="287"/>
    </location>
</feature>